<dbReference type="PRINTS" id="PR01950">
    <property type="entry name" value="LANCSUPER"/>
</dbReference>
<dbReference type="InterPro" id="IPR007822">
    <property type="entry name" value="LANC-like"/>
</dbReference>
<gene>
    <name evidence="2" type="ORF">GCM10009721_22700</name>
</gene>
<evidence type="ECO:0000313" key="2">
    <source>
        <dbReference type="EMBL" id="GGM95709.1"/>
    </source>
</evidence>
<sequence>MTTTSALSRTGAARSGEDSEFASAAKSLVTRLVSLARLDAWGAPVWSGDDIDPRSAPDLSSPPMLVHGPLDDGLLTGRAGIALVLSAASRLPGASAEWAPLAVRTAEAAVRRAASDLGPHGQPGGEIGWDSGALGISRAATVVAAAHGSAELAERSRHLGGLAVRRVVDHPEGLPPYADLMGGLAGILAGVISVSLSPSDESARADSIALLVDRIGALSLAGPIGRLWPMAGSDHGVVGLAHGGSGIALALTAAAQRLGGSEWPPSGPGTPAQAASLASAAVLWEDSLHDAGAGGWPDLRLPEPVPGLAWCHGAPGVGVSAALRHPLVAGSGAGARDAAAAHVAFVRARAASAAHRPVGLRPFDGSLCHGLAGVVEMHLLAAGAWPAAAREHVAEARAVATRLTRAGRPGRPTWQCGIRSGGRSPNVLVGIGGVALTLARCHDLSVAPSAADPFLGALAPRG</sequence>
<proteinExistence type="predicted"/>
<protein>
    <recommendedName>
        <fullName evidence="4">Lanthionine synthetase-like protein</fullName>
    </recommendedName>
</protein>
<dbReference type="Proteomes" id="UP000623461">
    <property type="component" value="Unassembled WGS sequence"/>
</dbReference>
<dbReference type="EMBL" id="BMNZ01000004">
    <property type="protein sequence ID" value="GGM95709.1"/>
    <property type="molecule type" value="Genomic_DNA"/>
</dbReference>
<comment type="caution">
    <text evidence="2">The sequence shown here is derived from an EMBL/GenBank/DDBJ whole genome shotgun (WGS) entry which is preliminary data.</text>
</comment>
<dbReference type="SUPFAM" id="SSF158745">
    <property type="entry name" value="LanC-like"/>
    <property type="match status" value="1"/>
</dbReference>
<dbReference type="PRINTS" id="PR01955">
    <property type="entry name" value="LANCFRANKIA"/>
</dbReference>
<dbReference type="InterPro" id="IPR012341">
    <property type="entry name" value="6hp_glycosidase-like_sf"/>
</dbReference>
<organism evidence="2 3">
    <name type="scientific">Terrabacter tumescens</name>
    <dbReference type="NCBI Taxonomy" id="60443"/>
    <lineage>
        <taxon>Bacteria</taxon>
        <taxon>Bacillati</taxon>
        <taxon>Actinomycetota</taxon>
        <taxon>Actinomycetes</taxon>
        <taxon>Micrococcales</taxon>
        <taxon>Intrasporangiaceae</taxon>
        <taxon>Terrabacter</taxon>
    </lineage>
</organism>
<dbReference type="SMART" id="SM01260">
    <property type="entry name" value="LANC_like"/>
    <property type="match status" value="1"/>
</dbReference>
<reference evidence="3" key="1">
    <citation type="journal article" date="2019" name="Int. J. Syst. Evol. Microbiol.">
        <title>The Global Catalogue of Microorganisms (GCM) 10K type strain sequencing project: providing services to taxonomists for standard genome sequencing and annotation.</title>
        <authorList>
            <consortium name="The Broad Institute Genomics Platform"/>
            <consortium name="The Broad Institute Genome Sequencing Center for Infectious Disease"/>
            <person name="Wu L."/>
            <person name="Ma J."/>
        </authorList>
    </citation>
    <scope>NUCLEOTIDE SEQUENCE [LARGE SCALE GENOMIC DNA]</scope>
    <source>
        <strain evidence="3">JCM 1365</strain>
    </source>
</reference>
<keyword evidence="3" id="KW-1185">Reference proteome</keyword>
<evidence type="ECO:0000313" key="3">
    <source>
        <dbReference type="Proteomes" id="UP000623461"/>
    </source>
</evidence>
<dbReference type="RefSeq" id="WP_081920395.1">
    <property type="nucleotide sequence ID" value="NZ_BMNZ01000004.1"/>
</dbReference>
<dbReference type="Pfam" id="PF05147">
    <property type="entry name" value="LANC_like"/>
    <property type="match status" value="1"/>
</dbReference>
<feature type="region of interest" description="Disordered" evidence="1">
    <location>
        <begin position="1"/>
        <end position="20"/>
    </location>
</feature>
<accession>A0ABQ2I1F9</accession>
<evidence type="ECO:0008006" key="4">
    <source>
        <dbReference type="Google" id="ProtNLM"/>
    </source>
</evidence>
<name>A0ABQ2I1F9_9MICO</name>
<evidence type="ECO:0000256" key="1">
    <source>
        <dbReference type="SAM" id="MobiDB-lite"/>
    </source>
</evidence>
<dbReference type="Gene3D" id="1.50.10.10">
    <property type="match status" value="1"/>
</dbReference>